<evidence type="ECO:0000256" key="1">
    <source>
        <dbReference type="SAM" id="MobiDB-lite"/>
    </source>
</evidence>
<feature type="region of interest" description="Disordered" evidence="1">
    <location>
        <begin position="243"/>
        <end position="280"/>
    </location>
</feature>
<sequence>MPRSPDAIAAGNVHRPAASVELGGRTGFQRGVGALPAYIPITSTNSPFLPSADPILGKKLSLEASKADARELHAQRRILTRRAERAQALLRRKAEREATETYCGVPSASPVTDARRILETHVSHEEETFRALLSSTGAAPALERLFKEIRHLATTLPCLFPDMAAVDKETLRQGLEVAGIHLGEGPDAAPEQHNAEDEDEFTQLDLSDVGCLFSLLDPKDQGYILIEDLQFALRRFHRHIAREGEATRQKSQSQVLGTSGSRGLASTARSPSPDGTGSLPVACMLTRSSIQRLQEESALSSPMGVIAPTQTFSFSRTSTARTSTSTLFRTGTLPDVDQRTGTLSSSPSIPPRPSTSPSLPSTTALSRRPLSSAQASTFASSIPCSGQQLLLTGRPRTSPSYGSSSMAPLPSHLSPHSVWDSQSLRAQQQQVRANHEHELHQRRRVVQRRSELQESLRRKKAQREDLMRRSGMKVI</sequence>
<accession>A0A7S2STE3</accession>
<name>A0A7S2STE3_9STRA</name>
<feature type="compositionally biased region" description="Basic and acidic residues" evidence="1">
    <location>
        <begin position="448"/>
        <end position="468"/>
    </location>
</feature>
<evidence type="ECO:0000313" key="2">
    <source>
        <dbReference type="EMBL" id="CAD9709071.1"/>
    </source>
</evidence>
<evidence type="ECO:0008006" key="3">
    <source>
        <dbReference type="Google" id="ProtNLM"/>
    </source>
</evidence>
<feature type="compositionally biased region" description="Polar residues" evidence="1">
    <location>
        <begin position="249"/>
        <end position="261"/>
    </location>
</feature>
<gene>
    <name evidence="2" type="ORF">RMAR1173_LOCUS20063</name>
</gene>
<feature type="region of interest" description="Disordered" evidence="1">
    <location>
        <begin position="316"/>
        <end position="409"/>
    </location>
</feature>
<organism evidence="2">
    <name type="scientific">Rhizochromulina marina</name>
    <dbReference type="NCBI Taxonomy" id="1034831"/>
    <lineage>
        <taxon>Eukaryota</taxon>
        <taxon>Sar</taxon>
        <taxon>Stramenopiles</taxon>
        <taxon>Ochrophyta</taxon>
        <taxon>Dictyochophyceae</taxon>
        <taxon>Rhizochromulinales</taxon>
        <taxon>Rhizochromulina</taxon>
    </lineage>
</organism>
<dbReference type="AlphaFoldDB" id="A0A7S2STE3"/>
<feature type="compositionally biased region" description="Polar residues" evidence="1">
    <location>
        <begin position="369"/>
        <end position="406"/>
    </location>
</feature>
<reference evidence="2" key="1">
    <citation type="submission" date="2021-01" db="EMBL/GenBank/DDBJ databases">
        <authorList>
            <person name="Corre E."/>
            <person name="Pelletier E."/>
            <person name="Niang G."/>
            <person name="Scheremetjew M."/>
            <person name="Finn R."/>
            <person name="Kale V."/>
            <person name="Holt S."/>
            <person name="Cochrane G."/>
            <person name="Meng A."/>
            <person name="Brown T."/>
            <person name="Cohen L."/>
        </authorList>
    </citation>
    <scope>NUCLEOTIDE SEQUENCE</scope>
    <source>
        <strain evidence="2">CCMP1243</strain>
    </source>
</reference>
<protein>
    <recommendedName>
        <fullName evidence="3">EF-hand domain-containing protein</fullName>
    </recommendedName>
</protein>
<proteinExistence type="predicted"/>
<feature type="compositionally biased region" description="Low complexity" evidence="1">
    <location>
        <begin position="355"/>
        <end position="366"/>
    </location>
</feature>
<feature type="compositionally biased region" description="Low complexity" evidence="1">
    <location>
        <begin position="316"/>
        <end position="330"/>
    </location>
</feature>
<feature type="region of interest" description="Disordered" evidence="1">
    <location>
        <begin position="434"/>
        <end position="475"/>
    </location>
</feature>
<dbReference type="EMBL" id="HBHJ01030308">
    <property type="protein sequence ID" value="CAD9709071.1"/>
    <property type="molecule type" value="Transcribed_RNA"/>
</dbReference>